<feature type="transmembrane region" description="Helical" evidence="1">
    <location>
        <begin position="235"/>
        <end position="255"/>
    </location>
</feature>
<gene>
    <name evidence="2" type="ORF">G3T16_11660</name>
</gene>
<feature type="transmembrane region" description="Helical" evidence="1">
    <location>
        <begin position="6"/>
        <end position="28"/>
    </location>
</feature>
<evidence type="ECO:0008006" key="4">
    <source>
        <dbReference type="Google" id="ProtNLM"/>
    </source>
</evidence>
<evidence type="ECO:0000256" key="1">
    <source>
        <dbReference type="SAM" id="Phobius"/>
    </source>
</evidence>
<feature type="transmembrane region" description="Helical" evidence="1">
    <location>
        <begin position="40"/>
        <end position="59"/>
    </location>
</feature>
<protein>
    <recommendedName>
        <fullName evidence="4">Glycosyltransferase RgtA/B/C/D-like domain-containing protein</fullName>
    </recommendedName>
</protein>
<reference evidence="2 3" key="1">
    <citation type="submission" date="2020-02" db="EMBL/GenBank/DDBJ databases">
        <title>Genome sequencing for Kineobactrum sp. M2.</title>
        <authorList>
            <person name="Park S.-J."/>
        </authorList>
    </citation>
    <scope>NUCLEOTIDE SEQUENCE [LARGE SCALE GENOMIC DNA]</scope>
    <source>
        <strain evidence="2 3">M2</strain>
    </source>
</reference>
<dbReference type="Proteomes" id="UP000477680">
    <property type="component" value="Chromosome"/>
</dbReference>
<feature type="transmembrane region" description="Helical" evidence="1">
    <location>
        <begin position="262"/>
        <end position="295"/>
    </location>
</feature>
<feature type="transmembrane region" description="Helical" evidence="1">
    <location>
        <begin position="188"/>
        <end position="205"/>
    </location>
</feature>
<dbReference type="KEGG" id="kim:G3T16_11660"/>
<feature type="transmembrane region" description="Helical" evidence="1">
    <location>
        <begin position="65"/>
        <end position="84"/>
    </location>
</feature>
<keyword evidence="3" id="KW-1185">Reference proteome</keyword>
<dbReference type="RefSeq" id="WP_163495415.1">
    <property type="nucleotide sequence ID" value="NZ_CP048711.1"/>
</dbReference>
<keyword evidence="1" id="KW-0472">Membrane</keyword>
<sequence length="354" mass="39344">MTMESAAGMFAAIVLPWLCGYGIIRLLLGKRLPFTLYAGHGYLVGLYLVILLLQLWNVAGWPLRFWPLAAVLAVITIPALWKLYRGDSLVPLAAKSLPRMPGWKYMVTTLLVALIFIHLLVVLQELWLRPTFPWDAWRGWAPKAIQFFDNRALSFEMGTIANYGIISPQIHLWAMLASGTTLEPTLYLPWYFALVALAMAVYGHLRLHCSTVPSLLGAYLVASLPYLNIHTSLAGYADLWLTLAFTLGLMTISLYRHQKRTAIVVLALLYAVISIQAKRAGLGMGLIVLLCLAMAESRWSKVWVMVLMVFTSIIAGLIYAALNDIVSIRIDIPSIGTLILDSDQIRVPMVGAMT</sequence>
<keyword evidence="1" id="KW-1133">Transmembrane helix</keyword>
<evidence type="ECO:0000313" key="3">
    <source>
        <dbReference type="Proteomes" id="UP000477680"/>
    </source>
</evidence>
<dbReference type="AlphaFoldDB" id="A0A6C0U228"/>
<organism evidence="2 3">
    <name type="scientific">Kineobactrum salinum</name>
    <dbReference type="NCBI Taxonomy" id="2708301"/>
    <lineage>
        <taxon>Bacteria</taxon>
        <taxon>Pseudomonadati</taxon>
        <taxon>Pseudomonadota</taxon>
        <taxon>Gammaproteobacteria</taxon>
        <taxon>Cellvibrionales</taxon>
        <taxon>Halieaceae</taxon>
        <taxon>Kineobactrum</taxon>
    </lineage>
</organism>
<dbReference type="EMBL" id="CP048711">
    <property type="protein sequence ID" value="QIB65978.1"/>
    <property type="molecule type" value="Genomic_DNA"/>
</dbReference>
<feature type="transmembrane region" description="Helical" evidence="1">
    <location>
        <begin position="105"/>
        <end position="127"/>
    </location>
</feature>
<proteinExistence type="predicted"/>
<feature type="transmembrane region" description="Helical" evidence="1">
    <location>
        <begin position="212"/>
        <end position="229"/>
    </location>
</feature>
<feature type="transmembrane region" description="Helical" evidence="1">
    <location>
        <begin position="301"/>
        <end position="322"/>
    </location>
</feature>
<evidence type="ECO:0000313" key="2">
    <source>
        <dbReference type="EMBL" id="QIB65978.1"/>
    </source>
</evidence>
<keyword evidence="1" id="KW-0812">Transmembrane</keyword>
<accession>A0A6C0U228</accession>
<name>A0A6C0U228_9GAMM</name>